<organism evidence="1 2">
    <name type="scientific">Inconstantimicrobium mannanitabidum</name>
    <dbReference type="NCBI Taxonomy" id="1604901"/>
    <lineage>
        <taxon>Bacteria</taxon>
        <taxon>Bacillati</taxon>
        <taxon>Bacillota</taxon>
        <taxon>Clostridia</taxon>
        <taxon>Eubacteriales</taxon>
        <taxon>Clostridiaceae</taxon>
        <taxon>Inconstantimicrobium</taxon>
    </lineage>
</organism>
<accession>A0ACB5R8J8</accession>
<keyword evidence="2" id="KW-1185">Reference proteome</keyword>
<comment type="caution">
    <text evidence="1">The sequence shown here is derived from an EMBL/GenBank/DDBJ whole genome shotgun (WGS) entry which is preliminary data.</text>
</comment>
<dbReference type="Proteomes" id="UP001058074">
    <property type="component" value="Unassembled WGS sequence"/>
</dbReference>
<gene>
    <name evidence="1" type="ORF">rsdtw13_07710</name>
</gene>
<dbReference type="EMBL" id="BROD01000001">
    <property type="protein sequence ID" value="GKX65513.1"/>
    <property type="molecule type" value="Genomic_DNA"/>
</dbReference>
<protein>
    <submittedName>
        <fullName evidence="1">Uncharacterized protein</fullName>
    </submittedName>
</protein>
<name>A0ACB5R8J8_9CLOT</name>
<proteinExistence type="predicted"/>
<evidence type="ECO:0000313" key="2">
    <source>
        <dbReference type="Proteomes" id="UP001058074"/>
    </source>
</evidence>
<evidence type="ECO:0000313" key="1">
    <source>
        <dbReference type="EMBL" id="GKX65513.1"/>
    </source>
</evidence>
<sequence>MQKYNNYFEYIFYVHKGNSDYLLESLKQVKVKSPNSKIILLGDEIDNSICEGIQYENINKYNGYANEFEKYYIHLSDKEYNYEIFCIQRWFIILEYMVKNNIQAGFYQDSDCILDCDIEHIVYDNKFWYCDCSGHTSAFTVDILNDFCDFILSYYKKKEKLMELCEIRSHMKHIKETNKWTNVTDMELLSLYIYYNESRVSNIGERTNGGIFGFNVNAQDHTNAFHMHKYDFIGDKTKIYLINGKLYAKDSIINKFERLFSIHFHSDNKCYIKSFVKYNEIDSVDGIYCFNFNLSQWEKEDCKKEMDIIDYKVSKEALMNLKKNNSKNVDAYDAIREYAKLNDISANIIDNNIKKVSNGNYKQLNIKSRKIIGWGCGNGINHLKQYYDIKFDYFVDVDEKKVGHAFNEAEIFNISNILSEDKNNIFIIVLSISYYQEIRGFLKFIGLQEERDFISMESLIGYIDSIN</sequence>
<reference evidence="1" key="1">
    <citation type="journal article" date="2025" name="Int. J. Syst. Evol. Microbiol.">
        <title>Inconstantimicrobium mannanitabidum sp. nov., a novel member of the family Clostridiaceae isolated from anoxic soil under the treatment of reductive soil disinfestation.</title>
        <authorList>
            <person name="Ueki A."/>
            <person name="Tonouchi A."/>
            <person name="Honma S."/>
            <person name="Kaku N."/>
            <person name="Ueki K."/>
        </authorList>
    </citation>
    <scope>NUCLEOTIDE SEQUENCE</scope>
    <source>
        <strain evidence="1">TW13</strain>
    </source>
</reference>